<gene>
    <name evidence="1" type="ORF">DPMN_060497</name>
</gene>
<comment type="caution">
    <text evidence="1">The sequence shown here is derived from an EMBL/GenBank/DDBJ whole genome shotgun (WGS) entry which is preliminary data.</text>
</comment>
<accession>A0A9D4C5B8</accession>
<reference evidence="1" key="2">
    <citation type="submission" date="2020-11" db="EMBL/GenBank/DDBJ databases">
        <authorList>
            <person name="McCartney M.A."/>
            <person name="Auch B."/>
            <person name="Kono T."/>
            <person name="Mallez S."/>
            <person name="Becker A."/>
            <person name="Gohl D.M."/>
            <person name="Silverstein K.A.T."/>
            <person name="Koren S."/>
            <person name="Bechman K.B."/>
            <person name="Herman A."/>
            <person name="Abrahante J.E."/>
            <person name="Garbe J."/>
        </authorList>
    </citation>
    <scope>NUCLEOTIDE SEQUENCE</scope>
    <source>
        <strain evidence="1">Duluth1</strain>
        <tissue evidence="1">Whole animal</tissue>
    </source>
</reference>
<sequence length="105" mass="12197">MLESNSDVSRVMLKWVLCYMRPFKLQTSLRIHAVWSGAPMPAIKVRKVSLVDVEATDQTALLHRMVWSSAGCIWHKTHFCMTKLIYVGMDFYQRNNSAIVLNRHM</sequence>
<reference evidence="1" key="1">
    <citation type="journal article" date="2019" name="bioRxiv">
        <title>The Genome of the Zebra Mussel, Dreissena polymorpha: A Resource for Invasive Species Research.</title>
        <authorList>
            <person name="McCartney M.A."/>
            <person name="Auch B."/>
            <person name="Kono T."/>
            <person name="Mallez S."/>
            <person name="Zhang Y."/>
            <person name="Obille A."/>
            <person name="Becker A."/>
            <person name="Abrahante J.E."/>
            <person name="Garbe J."/>
            <person name="Badalamenti J.P."/>
            <person name="Herman A."/>
            <person name="Mangelson H."/>
            <person name="Liachko I."/>
            <person name="Sullivan S."/>
            <person name="Sone E.D."/>
            <person name="Koren S."/>
            <person name="Silverstein K.A.T."/>
            <person name="Beckman K.B."/>
            <person name="Gohl D.M."/>
        </authorList>
    </citation>
    <scope>NUCLEOTIDE SEQUENCE</scope>
    <source>
        <strain evidence="1">Duluth1</strain>
        <tissue evidence="1">Whole animal</tissue>
    </source>
</reference>
<protein>
    <submittedName>
        <fullName evidence="1">Uncharacterized protein</fullName>
    </submittedName>
</protein>
<evidence type="ECO:0000313" key="2">
    <source>
        <dbReference type="Proteomes" id="UP000828390"/>
    </source>
</evidence>
<keyword evidence="2" id="KW-1185">Reference proteome</keyword>
<name>A0A9D4C5B8_DREPO</name>
<proteinExistence type="predicted"/>
<organism evidence="1 2">
    <name type="scientific">Dreissena polymorpha</name>
    <name type="common">Zebra mussel</name>
    <name type="synonym">Mytilus polymorpha</name>
    <dbReference type="NCBI Taxonomy" id="45954"/>
    <lineage>
        <taxon>Eukaryota</taxon>
        <taxon>Metazoa</taxon>
        <taxon>Spiralia</taxon>
        <taxon>Lophotrochozoa</taxon>
        <taxon>Mollusca</taxon>
        <taxon>Bivalvia</taxon>
        <taxon>Autobranchia</taxon>
        <taxon>Heteroconchia</taxon>
        <taxon>Euheterodonta</taxon>
        <taxon>Imparidentia</taxon>
        <taxon>Neoheterodontei</taxon>
        <taxon>Myida</taxon>
        <taxon>Dreissenoidea</taxon>
        <taxon>Dreissenidae</taxon>
        <taxon>Dreissena</taxon>
    </lineage>
</organism>
<evidence type="ECO:0000313" key="1">
    <source>
        <dbReference type="EMBL" id="KAH3717702.1"/>
    </source>
</evidence>
<dbReference type="Proteomes" id="UP000828390">
    <property type="component" value="Unassembled WGS sequence"/>
</dbReference>
<dbReference type="AlphaFoldDB" id="A0A9D4C5B8"/>
<dbReference type="EMBL" id="JAIWYP010000013">
    <property type="protein sequence ID" value="KAH3717702.1"/>
    <property type="molecule type" value="Genomic_DNA"/>
</dbReference>